<protein>
    <recommendedName>
        <fullName evidence="6">Calcium-binding protein</fullName>
    </recommendedName>
</protein>
<feature type="region of interest" description="Disordered" evidence="3">
    <location>
        <begin position="406"/>
        <end position="447"/>
    </location>
</feature>
<name>A0A8J6Z5C8_9RHOB</name>
<gene>
    <name evidence="4" type="ORF">ICN82_07290</name>
</gene>
<dbReference type="PANTHER" id="PTHR38340:SF1">
    <property type="entry name" value="S-LAYER PROTEIN"/>
    <property type="match status" value="1"/>
</dbReference>
<dbReference type="InterPro" id="IPR018511">
    <property type="entry name" value="Hemolysin-typ_Ca-bd_CS"/>
</dbReference>
<dbReference type="GO" id="GO:0005576">
    <property type="term" value="C:extracellular region"/>
    <property type="evidence" value="ECO:0007669"/>
    <property type="project" value="UniProtKB-SubCell"/>
</dbReference>
<evidence type="ECO:0000313" key="5">
    <source>
        <dbReference type="Proteomes" id="UP000609121"/>
    </source>
</evidence>
<comment type="subcellular location">
    <subcellularLocation>
        <location evidence="1">Secreted</location>
    </subcellularLocation>
</comment>
<proteinExistence type="predicted"/>
<dbReference type="Pfam" id="PF00353">
    <property type="entry name" value="HemolysinCabind"/>
    <property type="match status" value="3"/>
</dbReference>
<dbReference type="InterPro" id="IPR001343">
    <property type="entry name" value="Hemolysn_Ca-bd"/>
</dbReference>
<evidence type="ECO:0008006" key="6">
    <source>
        <dbReference type="Google" id="ProtNLM"/>
    </source>
</evidence>
<evidence type="ECO:0000256" key="2">
    <source>
        <dbReference type="ARBA" id="ARBA00022525"/>
    </source>
</evidence>
<organism evidence="4 5">
    <name type="scientific">Mangrovicoccus algicola</name>
    <dbReference type="NCBI Taxonomy" id="2771008"/>
    <lineage>
        <taxon>Bacteria</taxon>
        <taxon>Pseudomonadati</taxon>
        <taxon>Pseudomonadota</taxon>
        <taxon>Alphaproteobacteria</taxon>
        <taxon>Rhodobacterales</taxon>
        <taxon>Paracoccaceae</taxon>
        <taxon>Mangrovicoccus</taxon>
    </lineage>
</organism>
<dbReference type="Gene3D" id="2.150.10.10">
    <property type="entry name" value="Serralysin-like metalloprotease, C-terminal"/>
    <property type="match status" value="3"/>
</dbReference>
<dbReference type="InterPro" id="IPR050557">
    <property type="entry name" value="RTX_toxin/Mannuronan_C5-epim"/>
</dbReference>
<dbReference type="InterPro" id="IPR011049">
    <property type="entry name" value="Serralysin-like_metalloprot_C"/>
</dbReference>
<dbReference type="AlphaFoldDB" id="A0A8J6Z5C8"/>
<evidence type="ECO:0000313" key="4">
    <source>
        <dbReference type="EMBL" id="MBE3638004.1"/>
    </source>
</evidence>
<evidence type="ECO:0000256" key="1">
    <source>
        <dbReference type="ARBA" id="ARBA00004613"/>
    </source>
</evidence>
<keyword evidence="2" id="KW-0964">Secreted</keyword>
<keyword evidence="5" id="KW-1185">Reference proteome</keyword>
<dbReference type="PROSITE" id="PS00330">
    <property type="entry name" value="HEMOLYSIN_CALCIUM"/>
    <property type="match status" value="5"/>
</dbReference>
<comment type="caution">
    <text evidence="4">The sequence shown here is derived from an EMBL/GenBank/DDBJ whole genome shotgun (WGS) entry which is preliminary data.</text>
</comment>
<reference evidence="4" key="1">
    <citation type="submission" date="2020-09" db="EMBL/GenBank/DDBJ databases">
        <title>A novel bacterium of genus Mangrovicoccus, isolated from South China Sea.</title>
        <authorList>
            <person name="Huang H."/>
            <person name="Mo K."/>
            <person name="Hu Y."/>
        </authorList>
    </citation>
    <scope>NUCLEOTIDE SEQUENCE</scope>
    <source>
        <strain evidence="4">HB182678</strain>
    </source>
</reference>
<accession>A0A8J6Z5C8</accession>
<dbReference type="PANTHER" id="PTHR38340">
    <property type="entry name" value="S-LAYER PROTEIN"/>
    <property type="match status" value="1"/>
</dbReference>
<dbReference type="PRINTS" id="PR00313">
    <property type="entry name" value="CABNDNGRPT"/>
</dbReference>
<evidence type="ECO:0000256" key="3">
    <source>
        <dbReference type="SAM" id="MobiDB-lite"/>
    </source>
</evidence>
<dbReference type="GO" id="GO:0005509">
    <property type="term" value="F:calcium ion binding"/>
    <property type="evidence" value="ECO:0007669"/>
    <property type="project" value="InterPro"/>
</dbReference>
<dbReference type="Proteomes" id="UP000609121">
    <property type="component" value="Unassembled WGS sequence"/>
</dbReference>
<dbReference type="SUPFAM" id="SSF51120">
    <property type="entry name" value="beta-Roll"/>
    <property type="match status" value="2"/>
</dbReference>
<dbReference type="EMBL" id="JACVXA010000014">
    <property type="protein sequence ID" value="MBE3638004.1"/>
    <property type="molecule type" value="Genomic_DNA"/>
</dbReference>
<feature type="compositionally biased region" description="Basic and acidic residues" evidence="3">
    <location>
        <begin position="437"/>
        <end position="447"/>
    </location>
</feature>
<sequence>MSVSKLQDPAAVTYSVNLRVGDFAAETVRLHVRFSVTYSEAPFPETLVEDPAYGDSFGYIDYSVFNESLTLGNYTETVVELTEGKYGVYNDPDEPSDWVNGSPDGDWTGSDYYKTSISGVYTFPTDAYLEWRGRDWQDKYPGLTQTDSFWRVYYISGEELSRIASPEPYNLITGPASERHLLEAQLYLEDVAESVALSPTLYQIADGYRSVPLDPGDPWQAEYEIPYLAESLTGAALMLMQMHLADRGRAGLADLTGTVSAIDALAESLQARFIAPRLDLIGLFADADGTLADHDTIEAWEAANALSAASLLGFVTDNAPAAGLALGALSLVASGGDSGEVLHVFGAEGAAAGTGGSDRGIFGAGDDVYDGGAGRDYLSGHDGRDRLFGGADRDWLLGGNGADTLKGGQGRDELRGGNGWDRLSGGIGNDTLSGQSGHDRLSGEDGADRLWGGNGNDLLEGGSGADRLFGGARDDRLFGNAGQDRLYGGSGRDRLDGGIGSDTMTGGSGADSFVFSAALNAGSRDVIADFGTGADRLLIGGFRGDAGDVTDRAKQQGDDVLIAFDNGAELLLRDIALSALEGRIDLL</sequence>